<dbReference type="EMBL" id="KK583290">
    <property type="protein sequence ID" value="KDO21310.1"/>
    <property type="molecule type" value="Genomic_DNA"/>
</dbReference>
<dbReference type="GeneID" id="24135100"/>
<protein>
    <submittedName>
        <fullName evidence="2">Uncharacterized protein</fullName>
    </submittedName>
</protein>
<keyword evidence="3" id="KW-1185">Reference proteome</keyword>
<feature type="region of interest" description="Disordered" evidence="1">
    <location>
        <begin position="368"/>
        <end position="413"/>
    </location>
</feature>
<dbReference type="OrthoDB" id="75233at2759"/>
<dbReference type="Proteomes" id="UP000030745">
    <property type="component" value="Unassembled WGS sequence"/>
</dbReference>
<organism evidence="2 3">
    <name type="scientific">Saprolegnia parasitica (strain CBS 223.65)</name>
    <dbReference type="NCBI Taxonomy" id="695850"/>
    <lineage>
        <taxon>Eukaryota</taxon>
        <taxon>Sar</taxon>
        <taxon>Stramenopiles</taxon>
        <taxon>Oomycota</taxon>
        <taxon>Saprolegniomycetes</taxon>
        <taxon>Saprolegniales</taxon>
        <taxon>Saprolegniaceae</taxon>
        <taxon>Saprolegnia</taxon>
    </lineage>
</organism>
<feature type="region of interest" description="Disordered" evidence="1">
    <location>
        <begin position="214"/>
        <end position="235"/>
    </location>
</feature>
<evidence type="ECO:0000313" key="3">
    <source>
        <dbReference type="Proteomes" id="UP000030745"/>
    </source>
</evidence>
<dbReference type="VEuPathDB" id="FungiDB:SPRG_13202"/>
<name>A0A067BWU5_SAPPC</name>
<dbReference type="AlphaFoldDB" id="A0A067BWU5"/>
<dbReference type="STRING" id="695850.A0A067BWU5"/>
<gene>
    <name evidence="2" type="ORF">SPRG_13202</name>
</gene>
<accession>A0A067BWU5</accession>
<dbReference type="KEGG" id="spar:SPRG_13202"/>
<evidence type="ECO:0000256" key="1">
    <source>
        <dbReference type="SAM" id="MobiDB-lite"/>
    </source>
</evidence>
<dbReference type="OMA" id="TRQHDEL"/>
<sequence>MDADATTEAPTPDERKPLCLEASDDVAMEVLTDVIDHVGVISRATALTAAVLRRVSQRLVQEVFDIQAMIAIASSASFDACADGPASTIVHAATDTAPLVHAIQRTLSYCQQNPTSVQKIVATVSIDGDGHVCGDVEFASVLGSLPLFLTPVEVQFMAAHAHGQSITAPELAKVCAKALKAAEKQVKSSVRASSSVAFACPVEPKSYPMDVHTPHEVPARPQPPPVSPDNNKQSTVRGTFVGRGGRIAIAAGIVSNKLTLDDVEIKLDATRDDRASDSTTFSNIFSLGTPRQLSPRELARRRDILAYLEGIEATRQHDELVAKRKKALLERPHHDGDGGHISTAAAPLPNLPLHLTLNLPFNIATPDAAPPEVHRSPSIKPSPKHRRPSQVAGRADVAEPSVEKPAAVEPLPLFHLPQIETGRIEVGVKVVYPGEVSSTAASEYRVATRASKPTTTT</sequence>
<dbReference type="RefSeq" id="XP_012207966.1">
    <property type="nucleotide sequence ID" value="XM_012352576.1"/>
</dbReference>
<proteinExistence type="predicted"/>
<evidence type="ECO:0000313" key="2">
    <source>
        <dbReference type="EMBL" id="KDO21310.1"/>
    </source>
</evidence>
<reference evidence="2 3" key="1">
    <citation type="journal article" date="2013" name="PLoS Genet.">
        <title>Distinctive expansion of potential virulence genes in the genome of the oomycete fish pathogen Saprolegnia parasitica.</title>
        <authorList>
            <person name="Jiang R.H."/>
            <person name="de Bruijn I."/>
            <person name="Haas B.J."/>
            <person name="Belmonte R."/>
            <person name="Lobach L."/>
            <person name="Christie J."/>
            <person name="van den Ackerveken G."/>
            <person name="Bottin A."/>
            <person name="Bulone V."/>
            <person name="Diaz-Moreno S.M."/>
            <person name="Dumas B."/>
            <person name="Fan L."/>
            <person name="Gaulin E."/>
            <person name="Govers F."/>
            <person name="Grenville-Briggs L.J."/>
            <person name="Horner N.R."/>
            <person name="Levin J.Z."/>
            <person name="Mammella M."/>
            <person name="Meijer H.J."/>
            <person name="Morris P."/>
            <person name="Nusbaum C."/>
            <person name="Oome S."/>
            <person name="Phillips A.J."/>
            <person name="van Rooyen D."/>
            <person name="Rzeszutek E."/>
            <person name="Saraiva M."/>
            <person name="Secombes C.J."/>
            <person name="Seidl M.F."/>
            <person name="Snel B."/>
            <person name="Stassen J.H."/>
            <person name="Sykes S."/>
            <person name="Tripathy S."/>
            <person name="van den Berg H."/>
            <person name="Vega-Arreguin J.C."/>
            <person name="Wawra S."/>
            <person name="Young S.K."/>
            <person name="Zeng Q."/>
            <person name="Dieguez-Uribeondo J."/>
            <person name="Russ C."/>
            <person name="Tyler B.M."/>
            <person name="van West P."/>
        </authorList>
    </citation>
    <scope>NUCLEOTIDE SEQUENCE [LARGE SCALE GENOMIC DNA]</scope>
    <source>
        <strain evidence="2 3">CBS 223.65</strain>
    </source>
</reference>